<sequence>MCSTGTRAASLANRAAIETQRPPLALLVMGSVRAGRLCPAITRWVADIGCSSTHLAFEPVDLAEWLLPMDDEPAIPAMGRYAQPHTRAWSEKIRSAQAVVFVTPQYNWGYPAVLKNAIDHLYSEWRGKPAAIISYGGHGGEKCAEQLRQVAAALKMAMVATAPALTLDDAVIRQGAPLDPQRDLAAYAGTIRRALSELQKEISSITR</sequence>
<dbReference type="PANTHER" id="PTHR30543:SF21">
    <property type="entry name" value="NAD(P)H-DEPENDENT FMN REDUCTASE LOT6"/>
    <property type="match status" value="1"/>
</dbReference>
<evidence type="ECO:0000313" key="3">
    <source>
        <dbReference type="Proteomes" id="UP000305202"/>
    </source>
</evidence>
<dbReference type="RefSeq" id="WP_136990245.1">
    <property type="nucleotide sequence ID" value="NZ_SZPQ01000015.1"/>
</dbReference>
<dbReference type="Gene3D" id="3.40.50.360">
    <property type="match status" value="1"/>
</dbReference>
<keyword evidence="3" id="KW-1185">Reference proteome</keyword>
<accession>A0ABY2SLK9</accession>
<evidence type="ECO:0000313" key="2">
    <source>
        <dbReference type="EMBL" id="TKI06078.1"/>
    </source>
</evidence>
<dbReference type="Proteomes" id="UP000305202">
    <property type="component" value="Unassembled WGS sequence"/>
</dbReference>
<comment type="caution">
    <text evidence="2">The sequence shown here is derived from an EMBL/GenBank/DDBJ whole genome shotgun (WGS) entry which is preliminary data.</text>
</comment>
<dbReference type="InterPro" id="IPR050712">
    <property type="entry name" value="NAD(P)H-dep_reductase"/>
</dbReference>
<dbReference type="Pfam" id="PF03358">
    <property type="entry name" value="FMN_red"/>
    <property type="match status" value="1"/>
</dbReference>
<organism evidence="2 3">
    <name type="scientific">Martelella alba</name>
    <dbReference type="NCBI Taxonomy" id="2590451"/>
    <lineage>
        <taxon>Bacteria</taxon>
        <taxon>Pseudomonadati</taxon>
        <taxon>Pseudomonadota</taxon>
        <taxon>Alphaproteobacteria</taxon>
        <taxon>Hyphomicrobiales</taxon>
        <taxon>Aurantimonadaceae</taxon>
        <taxon>Martelella</taxon>
    </lineage>
</organism>
<dbReference type="SUPFAM" id="SSF52218">
    <property type="entry name" value="Flavoproteins"/>
    <property type="match status" value="1"/>
</dbReference>
<feature type="domain" description="NADPH-dependent FMN reductase-like" evidence="1">
    <location>
        <begin position="26"/>
        <end position="161"/>
    </location>
</feature>
<name>A0ABY2SLK9_9HYPH</name>
<protein>
    <submittedName>
        <fullName evidence="2">NAD(P)H-dependent oxidoreductase</fullName>
    </submittedName>
</protein>
<dbReference type="PANTHER" id="PTHR30543">
    <property type="entry name" value="CHROMATE REDUCTASE"/>
    <property type="match status" value="1"/>
</dbReference>
<dbReference type="EMBL" id="SZPQ01000015">
    <property type="protein sequence ID" value="TKI06078.1"/>
    <property type="molecule type" value="Genomic_DNA"/>
</dbReference>
<gene>
    <name evidence="2" type="ORF">FCN80_11180</name>
</gene>
<dbReference type="InterPro" id="IPR005025">
    <property type="entry name" value="FMN_Rdtase-like_dom"/>
</dbReference>
<evidence type="ECO:0000259" key="1">
    <source>
        <dbReference type="Pfam" id="PF03358"/>
    </source>
</evidence>
<proteinExistence type="predicted"/>
<reference evidence="2 3" key="1">
    <citation type="submission" date="2019-04" db="EMBL/GenBank/DDBJ databases">
        <authorList>
            <person name="Li M."/>
            <person name="Gao C."/>
        </authorList>
    </citation>
    <scope>NUCLEOTIDE SEQUENCE [LARGE SCALE GENOMIC DNA]</scope>
    <source>
        <strain evidence="2 3">BGMRC 2031</strain>
    </source>
</reference>
<dbReference type="InterPro" id="IPR029039">
    <property type="entry name" value="Flavoprotein-like_sf"/>
</dbReference>